<evidence type="ECO:0000256" key="2">
    <source>
        <dbReference type="ARBA" id="ARBA00023125"/>
    </source>
</evidence>
<name>A0ABN2TF55_9MICO</name>
<evidence type="ECO:0000256" key="3">
    <source>
        <dbReference type="SAM" id="MobiDB-lite"/>
    </source>
</evidence>
<protein>
    <recommendedName>
        <fullName evidence="4">HTH cro/C1-type domain-containing protein</fullName>
    </recommendedName>
</protein>
<dbReference type="Gene3D" id="1.10.260.40">
    <property type="entry name" value="lambda repressor-like DNA-binding domains"/>
    <property type="match status" value="1"/>
</dbReference>
<gene>
    <name evidence="5" type="ORF">GCM10009755_17050</name>
</gene>
<comment type="caution">
    <text evidence="5">The sequence shown here is derived from an EMBL/GenBank/DDBJ whole genome shotgun (WGS) entry which is preliminary data.</text>
</comment>
<dbReference type="PANTHER" id="PTHR46797:SF1">
    <property type="entry name" value="METHYLPHOSPHONATE SYNTHASE"/>
    <property type="match status" value="1"/>
</dbReference>
<evidence type="ECO:0000313" key="6">
    <source>
        <dbReference type="Proteomes" id="UP001500755"/>
    </source>
</evidence>
<feature type="compositionally biased region" description="Low complexity" evidence="3">
    <location>
        <begin position="20"/>
        <end position="38"/>
    </location>
</feature>
<keyword evidence="2" id="KW-0238">DNA-binding</keyword>
<dbReference type="InterPro" id="IPR001387">
    <property type="entry name" value="Cro/C1-type_HTH"/>
</dbReference>
<dbReference type="EMBL" id="BAAANO010000015">
    <property type="protein sequence ID" value="GAA2007335.1"/>
    <property type="molecule type" value="Genomic_DNA"/>
</dbReference>
<dbReference type="InterPro" id="IPR010359">
    <property type="entry name" value="IrrE_HExxH"/>
</dbReference>
<dbReference type="Proteomes" id="UP001500755">
    <property type="component" value="Unassembled WGS sequence"/>
</dbReference>
<accession>A0ABN2TF55</accession>
<dbReference type="PANTHER" id="PTHR46797">
    <property type="entry name" value="HTH-TYPE TRANSCRIPTIONAL REGULATOR"/>
    <property type="match status" value="1"/>
</dbReference>
<proteinExistence type="inferred from homology"/>
<evidence type="ECO:0000256" key="1">
    <source>
        <dbReference type="ARBA" id="ARBA00007227"/>
    </source>
</evidence>
<dbReference type="RefSeq" id="WP_344308776.1">
    <property type="nucleotide sequence ID" value="NZ_BAAANO010000015.1"/>
</dbReference>
<dbReference type="Pfam" id="PF13560">
    <property type="entry name" value="HTH_31"/>
    <property type="match status" value="1"/>
</dbReference>
<feature type="region of interest" description="Disordered" evidence="3">
    <location>
        <begin position="1"/>
        <end position="38"/>
    </location>
</feature>
<dbReference type="Pfam" id="PF06114">
    <property type="entry name" value="Peptidase_M78"/>
    <property type="match status" value="1"/>
</dbReference>
<sequence>MTPRTRTSAGVPATGPATRPGTALTTGDPTDTTTPEAPDALSIGRRVRHFRTARGMTLTELGAAVDRAPSQISAIENGKREPSLTMVTALAKALGTSAEELLDPRPVDERQALEIELERVQSSPLYSTLGLPQVRVKSLPQDALESIVGLQRQLTSMVKTRAATPEEARRANKRLRERMRERNNYFGELEQAAADILRTIGYEDGPLSQRQAARIAEHLGFTLHYVPDLPRSTRSVSDTRHKRLYLSAQEATGHDPRSTLLTALSSHILGHTPPQDYADFLSQRVETNYLAAALLLPEAAAVPFLQEAKKERRISVEELRDFFSVSYETAAHRFTNLATEHLGLPVHFMKVHISGTIHKAYSNDGLPFPTDPLGAIEGQYACKRFTSRTVFGVADRFSPYFHYTDTPHGTFWCTARVLPGGGDFSVSMGVPFAHVKWFEGRETANRSESRCPDPGCCRSAPEDLAEAWAEHSWPAARTHASLLAAVPPGVFPGVDTTEVYEFLEAHAPRG</sequence>
<dbReference type="InterPro" id="IPR010982">
    <property type="entry name" value="Lambda_DNA-bd_dom_sf"/>
</dbReference>
<dbReference type="SUPFAM" id="SSF47413">
    <property type="entry name" value="lambda repressor-like DNA-binding domains"/>
    <property type="match status" value="1"/>
</dbReference>
<dbReference type="CDD" id="cd00093">
    <property type="entry name" value="HTH_XRE"/>
    <property type="match status" value="1"/>
</dbReference>
<dbReference type="SMART" id="SM00530">
    <property type="entry name" value="HTH_XRE"/>
    <property type="match status" value="1"/>
</dbReference>
<keyword evidence="6" id="KW-1185">Reference proteome</keyword>
<feature type="domain" description="HTH cro/C1-type" evidence="4">
    <location>
        <begin position="47"/>
        <end position="101"/>
    </location>
</feature>
<dbReference type="InterPro" id="IPR050807">
    <property type="entry name" value="TransReg_Diox_bact_type"/>
</dbReference>
<comment type="similarity">
    <text evidence="1">Belongs to the short-chain fatty acyl-CoA assimilation regulator (ScfR) family.</text>
</comment>
<dbReference type="PROSITE" id="PS50943">
    <property type="entry name" value="HTH_CROC1"/>
    <property type="match status" value="1"/>
</dbReference>
<evidence type="ECO:0000313" key="5">
    <source>
        <dbReference type="EMBL" id="GAA2007335.1"/>
    </source>
</evidence>
<organism evidence="5 6">
    <name type="scientific">Brevibacterium samyangense</name>
    <dbReference type="NCBI Taxonomy" id="366888"/>
    <lineage>
        <taxon>Bacteria</taxon>
        <taxon>Bacillati</taxon>
        <taxon>Actinomycetota</taxon>
        <taxon>Actinomycetes</taxon>
        <taxon>Micrococcales</taxon>
        <taxon>Brevibacteriaceae</taxon>
        <taxon>Brevibacterium</taxon>
    </lineage>
</organism>
<evidence type="ECO:0000259" key="4">
    <source>
        <dbReference type="PROSITE" id="PS50943"/>
    </source>
</evidence>
<reference evidence="5 6" key="1">
    <citation type="journal article" date="2019" name="Int. J. Syst. Evol. Microbiol.">
        <title>The Global Catalogue of Microorganisms (GCM) 10K type strain sequencing project: providing services to taxonomists for standard genome sequencing and annotation.</title>
        <authorList>
            <consortium name="The Broad Institute Genomics Platform"/>
            <consortium name="The Broad Institute Genome Sequencing Center for Infectious Disease"/>
            <person name="Wu L."/>
            <person name="Ma J."/>
        </authorList>
    </citation>
    <scope>NUCLEOTIDE SEQUENCE [LARGE SCALE GENOMIC DNA]</scope>
    <source>
        <strain evidence="5 6">JCM 14546</strain>
    </source>
</reference>